<dbReference type="PANTHER" id="PTHR13140">
    <property type="entry name" value="MYOSIN"/>
    <property type="match status" value="1"/>
</dbReference>
<dbReference type="GO" id="GO:0000146">
    <property type="term" value="F:microfilament motor activity"/>
    <property type="evidence" value="ECO:0007669"/>
    <property type="project" value="TreeGrafter"/>
</dbReference>
<dbReference type="FunFam" id="3.40.850.10:FF:000101">
    <property type="entry name" value="Slow myosin heavy chain 2"/>
    <property type="match status" value="1"/>
</dbReference>
<dbReference type="GO" id="GO:0016459">
    <property type="term" value="C:myosin complex"/>
    <property type="evidence" value="ECO:0007669"/>
    <property type="project" value="UniProtKB-KW"/>
</dbReference>
<dbReference type="Proteomes" id="UP000036681">
    <property type="component" value="Unplaced"/>
</dbReference>
<reference evidence="11" key="1">
    <citation type="submission" date="2017-02" db="UniProtKB">
        <authorList>
            <consortium name="WormBaseParasite"/>
        </authorList>
    </citation>
    <scope>IDENTIFICATION</scope>
</reference>
<keyword evidence="8" id="KW-1133">Transmembrane helix</keyword>
<dbReference type="PRINTS" id="PR00193">
    <property type="entry name" value="MYOSINHEAVY"/>
</dbReference>
<dbReference type="GO" id="GO:0005902">
    <property type="term" value="C:microvillus"/>
    <property type="evidence" value="ECO:0007669"/>
    <property type="project" value="TreeGrafter"/>
</dbReference>
<dbReference type="GO" id="GO:0005886">
    <property type="term" value="C:plasma membrane"/>
    <property type="evidence" value="ECO:0007669"/>
    <property type="project" value="TreeGrafter"/>
</dbReference>
<keyword evidence="6 7" id="KW-0009">Actin-binding</keyword>
<evidence type="ECO:0000313" key="10">
    <source>
        <dbReference type="Proteomes" id="UP000036681"/>
    </source>
</evidence>
<keyword evidence="4 7" id="KW-0518">Myosin</keyword>
<dbReference type="Gene3D" id="3.40.850.10">
    <property type="entry name" value="Kinesin motor domain"/>
    <property type="match status" value="2"/>
</dbReference>
<evidence type="ECO:0000256" key="5">
    <source>
        <dbReference type="ARBA" id="ARBA00023175"/>
    </source>
</evidence>
<dbReference type="SUPFAM" id="SSF52540">
    <property type="entry name" value="P-loop containing nucleoside triphosphate hydrolases"/>
    <property type="match status" value="2"/>
</dbReference>
<feature type="transmembrane region" description="Helical" evidence="8">
    <location>
        <begin position="244"/>
        <end position="264"/>
    </location>
</feature>
<comment type="caution">
    <text evidence="7">Lacks conserved residue(s) required for the propagation of feature annotation.</text>
</comment>
<dbReference type="InterPro" id="IPR001609">
    <property type="entry name" value="Myosin_head_motor_dom-like"/>
</dbReference>
<protein>
    <submittedName>
        <fullName evidence="11">Myosin motor domain-containing protein</fullName>
    </submittedName>
</protein>
<dbReference type="GO" id="GO:0006897">
    <property type="term" value="P:endocytosis"/>
    <property type="evidence" value="ECO:0007669"/>
    <property type="project" value="TreeGrafter"/>
</dbReference>
<evidence type="ECO:0000256" key="3">
    <source>
        <dbReference type="ARBA" id="ARBA00022840"/>
    </source>
</evidence>
<comment type="similarity">
    <text evidence="1 7">Belongs to the TRAFAC class myosin-kinesin ATPase superfamily. Myosin family.</text>
</comment>
<keyword evidence="8" id="KW-0472">Membrane</keyword>
<proteinExistence type="inferred from homology"/>
<evidence type="ECO:0000313" key="11">
    <source>
        <dbReference type="WBParaSite" id="ALUE_0002122101-mRNA-1"/>
    </source>
</evidence>
<evidence type="ECO:0000256" key="8">
    <source>
        <dbReference type="SAM" id="Phobius"/>
    </source>
</evidence>
<dbReference type="InterPro" id="IPR027417">
    <property type="entry name" value="P-loop_NTPase"/>
</dbReference>
<sequence length="265" mass="29833">MHDKAFHWQSKTNVQHVGVDDMVLLSKLNEDAVVENLRKRLMGNSIFTYIGPVLISVNPFKEMPYFTEKEMELYQGAAQYENPPHIYALADNMFRNMIIDNENQCVIISGESGAGKTVDAKYIMSYISRISDGGQRVQHVKDVILQSNPLLESFGNSATVRNWNSSRFGKYVEIVFSRGGEPIGGKHVKDVILQSNPLLESFGNSATVRNWNSSRFGKYVEIVFSRGGEPIGGKVSFQISSICFVSLFPFMYLVTLLFLATYFVV</sequence>
<evidence type="ECO:0000256" key="7">
    <source>
        <dbReference type="PROSITE-ProRule" id="PRU00782"/>
    </source>
</evidence>
<feature type="domain" description="Myosin motor" evidence="9">
    <location>
        <begin position="17"/>
        <end position="265"/>
    </location>
</feature>
<evidence type="ECO:0000259" key="9">
    <source>
        <dbReference type="PROSITE" id="PS51456"/>
    </source>
</evidence>
<dbReference type="GO" id="GO:0005737">
    <property type="term" value="C:cytoplasm"/>
    <property type="evidence" value="ECO:0007669"/>
    <property type="project" value="TreeGrafter"/>
</dbReference>
<evidence type="ECO:0000256" key="6">
    <source>
        <dbReference type="ARBA" id="ARBA00023203"/>
    </source>
</evidence>
<dbReference type="PANTHER" id="PTHR13140:SF729">
    <property type="entry name" value="UNCONVENTIONAL MYOSIN-IE"/>
    <property type="match status" value="1"/>
</dbReference>
<dbReference type="InterPro" id="IPR036961">
    <property type="entry name" value="Kinesin_motor_dom_sf"/>
</dbReference>
<dbReference type="AlphaFoldDB" id="A0A0M3IR43"/>
<keyword evidence="2 7" id="KW-0547">Nucleotide-binding</keyword>
<keyword evidence="8" id="KW-0812">Transmembrane</keyword>
<dbReference type="GO" id="GO:0005524">
    <property type="term" value="F:ATP binding"/>
    <property type="evidence" value="ECO:0007669"/>
    <property type="project" value="UniProtKB-UniRule"/>
</dbReference>
<dbReference type="GO" id="GO:0051015">
    <property type="term" value="F:actin filament binding"/>
    <property type="evidence" value="ECO:0007669"/>
    <property type="project" value="TreeGrafter"/>
</dbReference>
<organism evidence="10 11">
    <name type="scientific">Ascaris lumbricoides</name>
    <name type="common">Giant roundworm</name>
    <dbReference type="NCBI Taxonomy" id="6252"/>
    <lineage>
        <taxon>Eukaryota</taxon>
        <taxon>Metazoa</taxon>
        <taxon>Ecdysozoa</taxon>
        <taxon>Nematoda</taxon>
        <taxon>Chromadorea</taxon>
        <taxon>Rhabditida</taxon>
        <taxon>Spirurina</taxon>
        <taxon>Ascaridomorpha</taxon>
        <taxon>Ascaridoidea</taxon>
        <taxon>Ascarididae</taxon>
        <taxon>Ascaris</taxon>
    </lineage>
</organism>
<dbReference type="GO" id="GO:0007015">
    <property type="term" value="P:actin filament organization"/>
    <property type="evidence" value="ECO:0007669"/>
    <property type="project" value="TreeGrafter"/>
</dbReference>
<dbReference type="Pfam" id="PF00063">
    <property type="entry name" value="Myosin_head"/>
    <property type="match status" value="2"/>
</dbReference>
<keyword evidence="3 7" id="KW-0067">ATP-binding</keyword>
<name>A0A0M3IR43_ASCLU</name>
<keyword evidence="5 7" id="KW-0505">Motor protein</keyword>
<evidence type="ECO:0000256" key="1">
    <source>
        <dbReference type="ARBA" id="ARBA00008314"/>
    </source>
</evidence>
<feature type="binding site" evidence="7">
    <location>
        <begin position="110"/>
        <end position="117"/>
    </location>
    <ligand>
        <name>ATP</name>
        <dbReference type="ChEBI" id="CHEBI:30616"/>
    </ligand>
</feature>
<evidence type="ECO:0000256" key="2">
    <source>
        <dbReference type="ARBA" id="ARBA00022741"/>
    </source>
</evidence>
<keyword evidence="10" id="KW-1185">Reference proteome</keyword>
<dbReference type="SMART" id="SM00242">
    <property type="entry name" value="MYSc"/>
    <property type="match status" value="1"/>
</dbReference>
<accession>A0A0M3IR43</accession>
<dbReference type="PROSITE" id="PS51456">
    <property type="entry name" value="MYOSIN_MOTOR"/>
    <property type="match status" value="1"/>
</dbReference>
<dbReference type="WBParaSite" id="ALUE_0002122101-mRNA-1">
    <property type="protein sequence ID" value="ALUE_0002122101-mRNA-1"/>
    <property type="gene ID" value="ALUE_0002122101"/>
</dbReference>
<evidence type="ECO:0000256" key="4">
    <source>
        <dbReference type="ARBA" id="ARBA00023123"/>
    </source>
</evidence>